<dbReference type="GO" id="GO:0016746">
    <property type="term" value="F:acyltransferase activity"/>
    <property type="evidence" value="ECO:0007669"/>
    <property type="project" value="UniProtKB-KW"/>
</dbReference>
<dbReference type="Proteomes" id="UP001555826">
    <property type="component" value="Unassembled WGS sequence"/>
</dbReference>
<proteinExistence type="predicted"/>
<dbReference type="Gene3D" id="3.40.630.30">
    <property type="match status" value="1"/>
</dbReference>
<accession>A0ABV3P165</accession>
<feature type="domain" description="N-acetyltransferase" evidence="1">
    <location>
        <begin position="45"/>
        <end position="118"/>
    </location>
</feature>
<dbReference type="InterPro" id="IPR016181">
    <property type="entry name" value="Acyl_CoA_acyltransferase"/>
</dbReference>
<dbReference type="Pfam" id="PF00583">
    <property type="entry name" value="Acetyltransf_1"/>
    <property type="match status" value="1"/>
</dbReference>
<reference evidence="2 3" key="1">
    <citation type="submission" date="2024-07" db="EMBL/GenBank/DDBJ databases">
        <authorList>
            <person name="Thanompreechachai J."/>
            <person name="Duangmal K."/>
        </authorList>
    </citation>
    <scope>NUCLEOTIDE SEQUENCE [LARGE SCALE GENOMIC DNA]</scope>
    <source>
        <strain evidence="2 3">KCTC 19886</strain>
    </source>
</reference>
<dbReference type="InterPro" id="IPR000182">
    <property type="entry name" value="GNAT_dom"/>
</dbReference>
<protein>
    <submittedName>
        <fullName evidence="2">GNAT family N-acetyltransferase</fullName>
        <ecNumber evidence="2">2.3.1.-</ecNumber>
    </submittedName>
</protein>
<keyword evidence="2" id="KW-0808">Transferase</keyword>
<dbReference type="EMBL" id="JBFNQN010000001">
    <property type="protein sequence ID" value="MEW9263351.1"/>
    <property type="molecule type" value="Genomic_DNA"/>
</dbReference>
<evidence type="ECO:0000313" key="2">
    <source>
        <dbReference type="EMBL" id="MEW9263351.1"/>
    </source>
</evidence>
<evidence type="ECO:0000259" key="1">
    <source>
        <dbReference type="Pfam" id="PF00583"/>
    </source>
</evidence>
<name>A0ABV3P165_9ACTN</name>
<dbReference type="SUPFAM" id="SSF55729">
    <property type="entry name" value="Acyl-CoA N-acyltransferases (Nat)"/>
    <property type="match status" value="1"/>
</dbReference>
<evidence type="ECO:0000313" key="3">
    <source>
        <dbReference type="Proteomes" id="UP001555826"/>
    </source>
</evidence>
<gene>
    <name evidence="2" type="ORF">AB1207_01195</name>
</gene>
<sequence length="173" mass="19253">MSRDWTVREYRKTDRVALEGFTCTPPRKYHRTQKRYVYWDGREWEYQAQSLLKAPQLWPGESRVVAVDDTSGAIVGAALWRTRGDPSEVFMPALGVALTHRQQGVAGALIEGVTEFAGVNALSAGAPAVSVTGFVRATNLDMITALERMRFVAVDDQDLPDGHVAYSRDFYVA</sequence>
<dbReference type="RefSeq" id="WP_367635941.1">
    <property type="nucleotide sequence ID" value="NZ_JBFNQN010000001.1"/>
</dbReference>
<comment type="caution">
    <text evidence="2">The sequence shown here is derived from an EMBL/GenBank/DDBJ whole genome shotgun (WGS) entry which is preliminary data.</text>
</comment>
<organism evidence="2 3">
    <name type="scientific">Kineococcus endophyticus</name>
    <dbReference type="NCBI Taxonomy" id="1181883"/>
    <lineage>
        <taxon>Bacteria</taxon>
        <taxon>Bacillati</taxon>
        <taxon>Actinomycetota</taxon>
        <taxon>Actinomycetes</taxon>
        <taxon>Kineosporiales</taxon>
        <taxon>Kineosporiaceae</taxon>
        <taxon>Kineococcus</taxon>
    </lineage>
</organism>
<keyword evidence="3" id="KW-1185">Reference proteome</keyword>
<dbReference type="EC" id="2.3.1.-" evidence="2"/>
<keyword evidence="2" id="KW-0012">Acyltransferase</keyword>
<dbReference type="CDD" id="cd04301">
    <property type="entry name" value="NAT_SF"/>
    <property type="match status" value="1"/>
</dbReference>